<keyword evidence="2" id="KW-0479">Metal-binding</keyword>
<accession>A0AAJ8MYP7</accession>
<dbReference type="SMART" id="SM00355">
    <property type="entry name" value="ZnF_C2H2"/>
    <property type="match status" value="2"/>
</dbReference>
<evidence type="ECO:0000313" key="11">
    <source>
        <dbReference type="Proteomes" id="UP000322225"/>
    </source>
</evidence>
<feature type="compositionally biased region" description="Polar residues" evidence="8">
    <location>
        <begin position="77"/>
        <end position="89"/>
    </location>
</feature>
<keyword evidence="3" id="KW-0677">Repeat</keyword>
<evidence type="ECO:0000313" key="10">
    <source>
        <dbReference type="EMBL" id="WWD19976.1"/>
    </source>
</evidence>
<dbReference type="InterPro" id="IPR051059">
    <property type="entry name" value="VerF-like"/>
</dbReference>
<evidence type="ECO:0000256" key="7">
    <source>
        <dbReference type="PROSITE-ProRule" id="PRU00042"/>
    </source>
</evidence>
<dbReference type="PANTHER" id="PTHR40626:SF1">
    <property type="entry name" value="TRANSCRIPTION FACTOR WITH C2H2 AND ZN(2)-CYS(6) DNA BINDING DOMAIN (EUROFUNG)"/>
    <property type="match status" value="1"/>
</dbReference>
<dbReference type="GO" id="GO:0005634">
    <property type="term" value="C:nucleus"/>
    <property type="evidence" value="ECO:0007669"/>
    <property type="project" value="UniProtKB-SubCell"/>
</dbReference>
<feature type="region of interest" description="Disordered" evidence="8">
    <location>
        <begin position="62"/>
        <end position="104"/>
    </location>
</feature>
<reference evidence="10" key="2">
    <citation type="submission" date="2024-01" db="EMBL/GenBank/DDBJ databases">
        <title>Comparative genomics of Cryptococcus and Kwoniella reveals pathogenesis evolution and contrasting modes of karyotype evolution via chromosome fusion or intercentromeric recombination.</title>
        <authorList>
            <person name="Coelho M.A."/>
            <person name="David-Palma M."/>
            <person name="Shea T."/>
            <person name="Bowers K."/>
            <person name="McGinley-Smith S."/>
            <person name="Mohammad A.W."/>
            <person name="Gnirke A."/>
            <person name="Yurkov A.M."/>
            <person name="Nowrousian M."/>
            <person name="Sun S."/>
            <person name="Cuomo C.A."/>
            <person name="Heitman J."/>
        </authorList>
    </citation>
    <scope>NUCLEOTIDE SEQUENCE</scope>
    <source>
        <strain evidence="10">CBS 12478</strain>
    </source>
</reference>
<dbReference type="GO" id="GO:0008270">
    <property type="term" value="F:zinc ion binding"/>
    <property type="evidence" value="ECO:0007669"/>
    <property type="project" value="UniProtKB-KW"/>
</dbReference>
<proteinExistence type="predicted"/>
<dbReference type="PROSITE" id="PS50157">
    <property type="entry name" value="ZINC_FINGER_C2H2_2"/>
    <property type="match status" value="2"/>
</dbReference>
<comment type="subcellular location">
    <subcellularLocation>
        <location evidence="1">Nucleus</location>
    </subcellularLocation>
</comment>
<dbReference type="PANTHER" id="PTHR40626">
    <property type="entry name" value="MIP31509P"/>
    <property type="match status" value="1"/>
</dbReference>
<evidence type="ECO:0000256" key="1">
    <source>
        <dbReference type="ARBA" id="ARBA00004123"/>
    </source>
</evidence>
<dbReference type="PROSITE" id="PS00028">
    <property type="entry name" value="ZINC_FINGER_C2H2_1"/>
    <property type="match status" value="2"/>
</dbReference>
<dbReference type="GO" id="GO:0000978">
    <property type="term" value="F:RNA polymerase II cis-regulatory region sequence-specific DNA binding"/>
    <property type="evidence" value="ECO:0007669"/>
    <property type="project" value="InterPro"/>
</dbReference>
<dbReference type="GO" id="GO:0000981">
    <property type="term" value="F:DNA-binding transcription factor activity, RNA polymerase II-specific"/>
    <property type="evidence" value="ECO:0007669"/>
    <property type="project" value="InterPro"/>
</dbReference>
<evidence type="ECO:0000256" key="4">
    <source>
        <dbReference type="ARBA" id="ARBA00022771"/>
    </source>
</evidence>
<dbReference type="InterPro" id="IPR013087">
    <property type="entry name" value="Znf_C2H2_type"/>
</dbReference>
<dbReference type="Proteomes" id="UP000322225">
    <property type="component" value="Chromosome 8"/>
</dbReference>
<protein>
    <recommendedName>
        <fullName evidence="9">C2H2-type domain-containing protein</fullName>
    </recommendedName>
</protein>
<dbReference type="AlphaFoldDB" id="A0AAJ8MYP7"/>
<gene>
    <name evidence="10" type="ORF">CI109_104449</name>
</gene>
<evidence type="ECO:0000256" key="5">
    <source>
        <dbReference type="ARBA" id="ARBA00022833"/>
    </source>
</evidence>
<evidence type="ECO:0000256" key="8">
    <source>
        <dbReference type="SAM" id="MobiDB-lite"/>
    </source>
</evidence>
<dbReference type="GO" id="GO:0000785">
    <property type="term" value="C:chromatin"/>
    <property type="evidence" value="ECO:0007669"/>
    <property type="project" value="TreeGrafter"/>
</dbReference>
<dbReference type="RefSeq" id="XP_065823577.1">
    <property type="nucleotide sequence ID" value="XM_065967505.1"/>
</dbReference>
<dbReference type="Pfam" id="PF00096">
    <property type="entry name" value="zf-C2H2"/>
    <property type="match status" value="1"/>
</dbReference>
<dbReference type="InterPro" id="IPR036236">
    <property type="entry name" value="Znf_C2H2_sf"/>
</dbReference>
<organism evidence="10 11">
    <name type="scientific">Kwoniella shandongensis</name>
    <dbReference type="NCBI Taxonomy" id="1734106"/>
    <lineage>
        <taxon>Eukaryota</taxon>
        <taxon>Fungi</taxon>
        <taxon>Dikarya</taxon>
        <taxon>Basidiomycota</taxon>
        <taxon>Agaricomycotina</taxon>
        <taxon>Tremellomycetes</taxon>
        <taxon>Tremellales</taxon>
        <taxon>Cryptococcaceae</taxon>
        <taxon>Kwoniella</taxon>
    </lineage>
</organism>
<keyword evidence="4 7" id="KW-0863">Zinc-finger</keyword>
<dbReference type="GeneID" id="90829983"/>
<evidence type="ECO:0000256" key="6">
    <source>
        <dbReference type="ARBA" id="ARBA00023242"/>
    </source>
</evidence>
<keyword evidence="11" id="KW-1185">Reference proteome</keyword>
<reference evidence="10" key="1">
    <citation type="submission" date="2017-08" db="EMBL/GenBank/DDBJ databases">
        <authorList>
            <person name="Cuomo C."/>
            <person name="Billmyre B."/>
            <person name="Heitman J."/>
        </authorList>
    </citation>
    <scope>NUCLEOTIDE SEQUENCE</scope>
    <source>
        <strain evidence="10">CBS 12478</strain>
    </source>
</reference>
<evidence type="ECO:0000256" key="2">
    <source>
        <dbReference type="ARBA" id="ARBA00022723"/>
    </source>
</evidence>
<dbReference type="Gene3D" id="3.30.160.60">
    <property type="entry name" value="Classic Zinc Finger"/>
    <property type="match status" value="2"/>
</dbReference>
<feature type="domain" description="C2H2-type" evidence="9">
    <location>
        <begin position="14"/>
        <end position="43"/>
    </location>
</feature>
<evidence type="ECO:0000256" key="3">
    <source>
        <dbReference type="ARBA" id="ARBA00022737"/>
    </source>
</evidence>
<evidence type="ECO:0000259" key="9">
    <source>
        <dbReference type="PROSITE" id="PS50157"/>
    </source>
</evidence>
<name>A0AAJ8MYP7_9TREE</name>
<dbReference type="EMBL" id="CP144058">
    <property type="protein sequence ID" value="WWD19976.1"/>
    <property type="molecule type" value="Genomic_DNA"/>
</dbReference>
<sequence length="226" mass="24531">MTTNSPAATAAKVFRCSEPGCVKAFGRRDYLERHAANHSPSKQHVCPLCEKSYARADVLKRHMQNHPRPRSNDKQDTPASSRGGTSVATESAIPVAADQQGSTSGPGMDALLNINDMLRVNAVPSMDLSSSIDFPPTNDLYTWLLGADATLSTEPPQAAAEPSNTFDWATSFGLNSAGPSTSEPGRVITTESWQGVKTFVQDLGAEFPSQGFTEHDFQRYFELFYL</sequence>
<keyword evidence="5" id="KW-0862">Zinc</keyword>
<dbReference type="SUPFAM" id="SSF57667">
    <property type="entry name" value="beta-beta-alpha zinc fingers"/>
    <property type="match status" value="1"/>
</dbReference>
<dbReference type="KEGG" id="ksn:90829983"/>
<feature type="domain" description="C2H2-type" evidence="9">
    <location>
        <begin position="44"/>
        <end position="71"/>
    </location>
</feature>
<keyword evidence="6" id="KW-0539">Nucleus</keyword>